<dbReference type="SUPFAM" id="SSF56784">
    <property type="entry name" value="HAD-like"/>
    <property type="match status" value="1"/>
</dbReference>
<evidence type="ECO:0000256" key="2">
    <source>
        <dbReference type="ARBA" id="ARBA00022475"/>
    </source>
</evidence>
<feature type="transmembrane region" description="Helical" evidence="6">
    <location>
        <begin position="253"/>
        <end position="275"/>
    </location>
</feature>
<evidence type="ECO:0000313" key="7">
    <source>
        <dbReference type="EMBL" id="APW44334.1"/>
    </source>
</evidence>
<dbReference type="STRING" id="1484693.RS694_18610"/>
<dbReference type="PANTHER" id="PTHR11048:SF5">
    <property type="entry name" value="DECAPRENYL-PHOSPHATE PHOSPHORIBOSYLTRANSFERASE"/>
    <property type="match status" value="1"/>
</dbReference>
<evidence type="ECO:0000256" key="1">
    <source>
        <dbReference type="ARBA" id="ARBA00004141"/>
    </source>
</evidence>
<feature type="transmembrane region" description="Helical" evidence="6">
    <location>
        <begin position="381"/>
        <end position="402"/>
    </location>
</feature>
<dbReference type="InterPro" id="IPR000537">
    <property type="entry name" value="UbiA_prenyltransferase"/>
</dbReference>
<dbReference type="CDD" id="cd13963">
    <property type="entry name" value="PT_UbiA_2"/>
    <property type="match status" value="1"/>
</dbReference>
<proteinExistence type="predicted"/>
<reference evidence="7 8" key="1">
    <citation type="submission" date="2017-01" db="EMBL/GenBank/DDBJ databases">
        <authorList>
            <person name="Mah S.A."/>
            <person name="Swanson W.J."/>
            <person name="Moy G.W."/>
            <person name="Vacquier V.D."/>
        </authorList>
    </citation>
    <scope>NUCLEOTIDE SEQUENCE [LARGE SCALE GENOMIC DNA]</scope>
    <source>
        <strain evidence="7 8">DSM 22694</strain>
    </source>
</reference>
<sequence>MVVDLDGTLIRTDMLHESAVRLFRTSPLSVLQIPLWLIRGKAAMKQWLAKKTPFDASLLPYNEPFLNWLRLQRQSGRSLILCTASDLRQARNIAAHCALFDEVIASDGAVNRAGQQKADTLTARFGATGFDYAGNALADLPVWRAARRGIVVNATPKILAQARDACAIEQVFPPERPRLATWCSALRVHHWAKNALLFVALFAAHQIGDMHAWALLVMAFAAFSLCASSVYIANDLMDLENDRRHPRKRARPFAAGALPVAQGVLLIPLLALASLALSVPVGPAFVGWLSTYFALTWLYSCWLKRVVLIDCLTLATLHMLRVIAGAAVIGVPMSFWLLAFSFFLFLSLAFVKRYAELHQPMSAGASEAPGRGYVSADAPMIQLFGVVSGYCAVLVLALYLNSEAIVRLYKTPELVWIAVPVTLFWISWIWLRAFRGEMHDDPLVFAFRDKASLLSAALFGMALVLGSQTLPW</sequence>
<keyword evidence="8" id="KW-1185">Reference proteome</keyword>
<keyword evidence="4 6" id="KW-1133">Transmembrane helix</keyword>
<dbReference type="Gene3D" id="1.10.357.140">
    <property type="entry name" value="UbiA prenyltransferase"/>
    <property type="match status" value="1"/>
</dbReference>
<protein>
    <recommendedName>
        <fullName evidence="9">UbiA family prenyltransferase</fullName>
    </recommendedName>
</protein>
<evidence type="ECO:0000256" key="6">
    <source>
        <dbReference type="SAM" id="Phobius"/>
    </source>
</evidence>
<dbReference type="AlphaFoldDB" id="A0A1P8KEA1"/>
<feature type="transmembrane region" description="Helical" evidence="6">
    <location>
        <begin position="281"/>
        <end position="299"/>
    </location>
</feature>
<dbReference type="PANTHER" id="PTHR11048">
    <property type="entry name" value="PRENYLTRANSFERASES"/>
    <property type="match status" value="1"/>
</dbReference>
<dbReference type="KEGG" id="rsb:RS694_18610"/>
<dbReference type="InterPro" id="IPR044878">
    <property type="entry name" value="UbiA_sf"/>
</dbReference>
<feature type="transmembrane region" description="Helical" evidence="6">
    <location>
        <begin position="414"/>
        <end position="431"/>
    </location>
</feature>
<evidence type="ECO:0000313" key="8">
    <source>
        <dbReference type="Proteomes" id="UP000186110"/>
    </source>
</evidence>
<comment type="subcellular location">
    <subcellularLocation>
        <location evidence="1">Membrane</location>
        <topology evidence="1">Multi-pass membrane protein</topology>
    </subcellularLocation>
</comment>
<feature type="transmembrane region" description="Helical" evidence="6">
    <location>
        <begin position="451"/>
        <end position="470"/>
    </location>
</feature>
<dbReference type="eggNOG" id="COG0382">
    <property type="taxonomic scope" value="Bacteria"/>
</dbReference>
<dbReference type="InterPro" id="IPR036412">
    <property type="entry name" value="HAD-like_sf"/>
</dbReference>
<keyword evidence="3 6" id="KW-0812">Transmembrane</keyword>
<evidence type="ECO:0008006" key="9">
    <source>
        <dbReference type="Google" id="ProtNLM"/>
    </source>
</evidence>
<dbReference type="Gene3D" id="3.40.50.1000">
    <property type="entry name" value="HAD superfamily/HAD-like"/>
    <property type="match status" value="1"/>
</dbReference>
<gene>
    <name evidence="7" type="ORF">RS694_18610</name>
</gene>
<evidence type="ECO:0000256" key="4">
    <source>
        <dbReference type="ARBA" id="ARBA00022989"/>
    </source>
</evidence>
<organism evidence="7 8">
    <name type="scientific">Rhodoferax saidenbachensis</name>
    <dbReference type="NCBI Taxonomy" id="1484693"/>
    <lineage>
        <taxon>Bacteria</taxon>
        <taxon>Pseudomonadati</taxon>
        <taxon>Pseudomonadota</taxon>
        <taxon>Betaproteobacteria</taxon>
        <taxon>Burkholderiales</taxon>
        <taxon>Comamonadaceae</taxon>
        <taxon>Rhodoferax</taxon>
    </lineage>
</organism>
<evidence type="ECO:0000256" key="5">
    <source>
        <dbReference type="ARBA" id="ARBA00023136"/>
    </source>
</evidence>
<accession>A0A1P8KEA1</accession>
<evidence type="ECO:0000256" key="3">
    <source>
        <dbReference type="ARBA" id="ARBA00022692"/>
    </source>
</evidence>
<dbReference type="NCBIfam" id="NF006088">
    <property type="entry name" value="PRK08238.1"/>
    <property type="match status" value="1"/>
</dbReference>
<dbReference type="GO" id="GO:0016765">
    <property type="term" value="F:transferase activity, transferring alkyl or aryl (other than methyl) groups"/>
    <property type="evidence" value="ECO:0007669"/>
    <property type="project" value="InterPro"/>
</dbReference>
<dbReference type="EMBL" id="CP019239">
    <property type="protein sequence ID" value="APW44334.1"/>
    <property type="molecule type" value="Genomic_DNA"/>
</dbReference>
<dbReference type="InterPro" id="IPR023214">
    <property type="entry name" value="HAD_sf"/>
</dbReference>
<dbReference type="GO" id="GO:0009247">
    <property type="term" value="P:glycolipid biosynthetic process"/>
    <property type="evidence" value="ECO:0007669"/>
    <property type="project" value="TreeGrafter"/>
</dbReference>
<dbReference type="GO" id="GO:0005886">
    <property type="term" value="C:plasma membrane"/>
    <property type="evidence" value="ECO:0007669"/>
    <property type="project" value="TreeGrafter"/>
</dbReference>
<keyword evidence="2" id="KW-1003">Cell membrane</keyword>
<dbReference type="Proteomes" id="UP000186110">
    <property type="component" value="Chromosome"/>
</dbReference>
<dbReference type="Pfam" id="PF01040">
    <property type="entry name" value="UbiA"/>
    <property type="match status" value="1"/>
</dbReference>
<keyword evidence="5 6" id="KW-0472">Membrane</keyword>
<dbReference type="InterPro" id="IPR039653">
    <property type="entry name" value="Prenyltransferase"/>
</dbReference>
<name>A0A1P8KEA1_9BURK</name>
<feature type="transmembrane region" description="Helical" evidence="6">
    <location>
        <begin position="213"/>
        <end position="233"/>
    </location>
</feature>